<dbReference type="Proteomes" id="UP001157134">
    <property type="component" value="Unassembled WGS sequence"/>
</dbReference>
<organism evidence="2 3">
    <name type="scientific">Thalassotalea loyana</name>
    <dbReference type="NCBI Taxonomy" id="280483"/>
    <lineage>
        <taxon>Bacteria</taxon>
        <taxon>Pseudomonadati</taxon>
        <taxon>Pseudomonadota</taxon>
        <taxon>Gammaproteobacteria</taxon>
        <taxon>Alteromonadales</taxon>
        <taxon>Colwelliaceae</taxon>
        <taxon>Thalassotalea</taxon>
    </lineage>
</organism>
<evidence type="ECO:0000313" key="2">
    <source>
        <dbReference type="EMBL" id="GLX86955.1"/>
    </source>
</evidence>
<keyword evidence="3" id="KW-1185">Reference proteome</keyword>
<reference evidence="2 3" key="1">
    <citation type="submission" date="2023-03" db="EMBL/GenBank/DDBJ databases">
        <title>Thalassotalea loyana LMG 22536T draft genome sequence.</title>
        <authorList>
            <person name="Sawabe T."/>
        </authorList>
    </citation>
    <scope>NUCLEOTIDE SEQUENCE [LARGE SCALE GENOMIC DNA]</scope>
    <source>
        <strain evidence="2 3">LMG 22536</strain>
    </source>
</reference>
<protein>
    <recommendedName>
        <fullName evidence="4">DUF4282 domain-containing protein</fullName>
    </recommendedName>
</protein>
<name>A0ABQ6HFT6_9GAMM</name>
<dbReference type="EMBL" id="BSSV01000008">
    <property type="protein sequence ID" value="GLX86955.1"/>
    <property type="molecule type" value="Genomic_DNA"/>
</dbReference>
<proteinExistence type="predicted"/>
<feature type="transmembrane region" description="Helical" evidence="1">
    <location>
        <begin position="98"/>
        <end position="117"/>
    </location>
</feature>
<gene>
    <name evidence="2" type="ORF">tloyanaT_32080</name>
</gene>
<sequence length="137" mass="16007">MDELFGNWITLKFWIDLFPAAIVGALVVIALQKLKVAFFNFSKYLKMRELKKIKVKRFNYADVNYAIVKAHSLMVLFFGSALFAIFHFSAHASLEGHWLIVIIKSLPVYIIEVMYLIQRDFTKKLVKSVRKIHINKQ</sequence>
<feature type="transmembrane region" description="Helical" evidence="1">
    <location>
        <begin position="20"/>
        <end position="42"/>
    </location>
</feature>
<accession>A0ABQ6HFT6</accession>
<comment type="caution">
    <text evidence="2">The sequence shown here is derived from an EMBL/GenBank/DDBJ whole genome shotgun (WGS) entry which is preliminary data.</text>
</comment>
<evidence type="ECO:0000313" key="3">
    <source>
        <dbReference type="Proteomes" id="UP001157134"/>
    </source>
</evidence>
<feature type="transmembrane region" description="Helical" evidence="1">
    <location>
        <begin position="63"/>
        <end position="86"/>
    </location>
</feature>
<keyword evidence="1" id="KW-0472">Membrane</keyword>
<dbReference type="RefSeq" id="WP_284300513.1">
    <property type="nucleotide sequence ID" value="NZ_BSSV01000008.1"/>
</dbReference>
<evidence type="ECO:0008006" key="4">
    <source>
        <dbReference type="Google" id="ProtNLM"/>
    </source>
</evidence>
<keyword evidence="1" id="KW-1133">Transmembrane helix</keyword>
<keyword evidence="1" id="KW-0812">Transmembrane</keyword>
<evidence type="ECO:0000256" key="1">
    <source>
        <dbReference type="SAM" id="Phobius"/>
    </source>
</evidence>